<dbReference type="PRINTS" id="PR00344">
    <property type="entry name" value="BCTRLSENSOR"/>
</dbReference>
<evidence type="ECO:0000256" key="9">
    <source>
        <dbReference type="ARBA" id="ARBA00022840"/>
    </source>
</evidence>
<comment type="caution">
    <text evidence="14">The sequence shown here is derived from an EMBL/GenBank/DDBJ whole genome shotgun (WGS) entry which is preliminary data.</text>
</comment>
<accession>A0A4Q7MSY0</accession>
<dbReference type="PANTHER" id="PTHR43547:SF2">
    <property type="entry name" value="HYBRID SIGNAL TRANSDUCTION HISTIDINE KINASE C"/>
    <property type="match status" value="1"/>
</dbReference>
<dbReference type="GO" id="GO:0005524">
    <property type="term" value="F:ATP binding"/>
    <property type="evidence" value="ECO:0007669"/>
    <property type="project" value="UniProtKB-KW"/>
</dbReference>
<comment type="subcellular location">
    <subcellularLocation>
        <location evidence="2">Cell membrane</location>
    </subcellularLocation>
</comment>
<dbReference type="InterPro" id="IPR036890">
    <property type="entry name" value="HATPase_C_sf"/>
</dbReference>
<evidence type="ECO:0000256" key="8">
    <source>
        <dbReference type="ARBA" id="ARBA00022777"/>
    </source>
</evidence>
<sequence>METLHLCNMTGKRINIPAILMVMAILAIIAFQSYWMYKNYEEEEKTLQIRSAAIFRNVAYKMQADKLQEDTSFTIWTSTRPSHAGTKVLPSKTIFPMRRLRDTAESSLSGSGDRIFINAFPASADSHSGFQRSMPLDSIKTDQIRAIDFQRRAAFSRVRETRTDSGVTITINNNSDASLRLAPVEKMKGRISSIDIKTSEPARVVTGIAKGAMPAKMNLRTNGKDTVLEYMVLSRLMEDGSFQSLLQRADSISDTLSLDELGKRFREALLKESMILDFSIEKDSLSYYAPNTIIDPTRTNELMMGYSSTYFLRYHLLNSFQYITRKLSPQIGLSLLLIALTSFTFVLLYRNMMKQRRLTQFKNDLISNITHELKTPIATVSVAIEALKSFHAMDDPRRTEEYLDISNSELQRLSLLVDKVLRLSMFEKHQVELKKERFDLRLLTEEVISSLRLQFEKVKADVHLQADGEDLSIEADRLHITSVIFNLLDNALKYGKENPVITVSISRNESGLQFTVSDNGIGIPAAYRKKVFDKFFRVPSGDTHNVKGYGLGLSYVAYVVERHKGKIEVLSEPGQGSSFIIQLPDPI</sequence>
<keyword evidence="4" id="KW-1003">Cell membrane</keyword>
<dbReference type="PANTHER" id="PTHR43547">
    <property type="entry name" value="TWO-COMPONENT HISTIDINE KINASE"/>
    <property type="match status" value="1"/>
</dbReference>
<dbReference type="InterPro" id="IPR036097">
    <property type="entry name" value="HisK_dim/P_sf"/>
</dbReference>
<name>A0A4Q7MSY0_9BACT</name>
<evidence type="ECO:0000256" key="6">
    <source>
        <dbReference type="ARBA" id="ARBA00022679"/>
    </source>
</evidence>
<gene>
    <name evidence="14" type="ORF">EV199_3828</name>
</gene>
<dbReference type="GO" id="GO:0005886">
    <property type="term" value="C:plasma membrane"/>
    <property type="evidence" value="ECO:0007669"/>
    <property type="project" value="UniProtKB-SubCell"/>
</dbReference>
<feature type="domain" description="Histidine kinase" evidence="13">
    <location>
        <begin position="368"/>
        <end position="587"/>
    </location>
</feature>
<dbReference type="Pfam" id="PF00512">
    <property type="entry name" value="HisKA"/>
    <property type="match status" value="1"/>
</dbReference>
<evidence type="ECO:0000313" key="15">
    <source>
        <dbReference type="Proteomes" id="UP000293874"/>
    </source>
</evidence>
<reference evidence="14 15" key="1">
    <citation type="submission" date="2019-02" db="EMBL/GenBank/DDBJ databases">
        <title>Genomic Encyclopedia of Type Strains, Phase IV (KMG-IV): sequencing the most valuable type-strain genomes for metagenomic binning, comparative biology and taxonomic classification.</title>
        <authorList>
            <person name="Goeker M."/>
        </authorList>
    </citation>
    <scope>NUCLEOTIDE SEQUENCE [LARGE SCALE GENOMIC DNA]</scope>
    <source>
        <strain evidence="14 15">DSM 18116</strain>
    </source>
</reference>
<evidence type="ECO:0000256" key="3">
    <source>
        <dbReference type="ARBA" id="ARBA00012438"/>
    </source>
</evidence>
<dbReference type="InterPro" id="IPR003594">
    <property type="entry name" value="HATPase_dom"/>
</dbReference>
<dbReference type="Pfam" id="PF02518">
    <property type="entry name" value="HATPase_c"/>
    <property type="match status" value="1"/>
</dbReference>
<dbReference type="SUPFAM" id="SSF47384">
    <property type="entry name" value="Homodimeric domain of signal transducing histidine kinase"/>
    <property type="match status" value="1"/>
</dbReference>
<organism evidence="14 15">
    <name type="scientific">Pseudobacter ginsenosidimutans</name>
    <dbReference type="NCBI Taxonomy" id="661488"/>
    <lineage>
        <taxon>Bacteria</taxon>
        <taxon>Pseudomonadati</taxon>
        <taxon>Bacteroidota</taxon>
        <taxon>Chitinophagia</taxon>
        <taxon>Chitinophagales</taxon>
        <taxon>Chitinophagaceae</taxon>
        <taxon>Pseudobacter</taxon>
    </lineage>
</organism>
<dbReference type="InterPro" id="IPR005467">
    <property type="entry name" value="His_kinase_dom"/>
</dbReference>
<proteinExistence type="predicted"/>
<evidence type="ECO:0000313" key="14">
    <source>
        <dbReference type="EMBL" id="RZS71915.1"/>
    </source>
</evidence>
<evidence type="ECO:0000259" key="13">
    <source>
        <dbReference type="PROSITE" id="PS50109"/>
    </source>
</evidence>
<keyword evidence="8" id="KW-0418">Kinase</keyword>
<evidence type="ECO:0000256" key="11">
    <source>
        <dbReference type="ARBA" id="ARBA00023136"/>
    </source>
</evidence>
<evidence type="ECO:0000256" key="1">
    <source>
        <dbReference type="ARBA" id="ARBA00000085"/>
    </source>
</evidence>
<keyword evidence="12" id="KW-1133">Transmembrane helix</keyword>
<dbReference type="PROSITE" id="PS50109">
    <property type="entry name" value="HIS_KIN"/>
    <property type="match status" value="1"/>
</dbReference>
<comment type="catalytic activity">
    <reaction evidence="1">
        <text>ATP + protein L-histidine = ADP + protein N-phospho-L-histidine.</text>
        <dbReference type="EC" id="2.7.13.3"/>
    </reaction>
</comment>
<dbReference type="SMART" id="SM00388">
    <property type="entry name" value="HisKA"/>
    <property type="match status" value="1"/>
</dbReference>
<dbReference type="GO" id="GO:0000155">
    <property type="term" value="F:phosphorelay sensor kinase activity"/>
    <property type="evidence" value="ECO:0007669"/>
    <property type="project" value="InterPro"/>
</dbReference>
<dbReference type="EC" id="2.7.13.3" evidence="3"/>
<dbReference type="SUPFAM" id="SSF55874">
    <property type="entry name" value="ATPase domain of HSP90 chaperone/DNA topoisomerase II/histidine kinase"/>
    <property type="match status" value="1"/>
</dbReference>
<evidence type="ECO:0000256" key="10">
    <source>
        <dbReference type="ARBA" id="ARBA00023012"/>
    </source>
</evidence>
<dbReference type="CDD" id="cd00075">
    <property type="entry name" value="HATPase"/>
    <property type="match status" value="1"/>
</dbReference>
<evidence type="ECO:0000256" key="4">
    <source>
        <dbReference type="ARBA" id="ARBA00022475"/>
    </source>
</evidence>
<keyword evidence="7" id="KW-0547">Nucleotide-binding</keyword>
<feature type="transmembrane region" description="Helical" evidence="12">
    <location>
        <begin position="18"/>
        <end position="37"/>
    </location>
</feature>
<dbReference type="FunFam" id="3.30.565.10:FF:000023">
    <property type="entry name" value="PAS domain-containing sensor histidine kinase"/>
    <property type="match status" value="1"/>
</dbReference>
<dbReference type="InterPro" id="IPR003661">
    <property type="entry name" value="HisK_dim/P_dom"/>
</dbReference>
<dbReference type="Proteomes" id="UP000293874">
    <property type="component" value="Unassembled WGS sequence"/>
</dbReference>
<keyword evidence="15" id="KW-1185">Reference proteome</keyword>
<evidence type="ECO:0000256" key="12">
    <source>
        <dbReference type="SAM" id="Phobius"/>
    </source>
</evidence>
<keyword evidence="12" id="KW-0812">Transmembrane</keyword>
<dbReference type="SMART" id="SM00387">
    <property type="entry name" value="HATPase_c"/>
    <property type="match status" value="1"/>
</dbReference>
<dbReference type="CDD" id="cd00082">
    <property type="entry name" value="HisKA"/>
    <property type="match status" value="1"/>
</dbReference>
<dbReference type="Gene3D" id="3.30.565.10">
    <property type="entry name" value="Histidine kinase-like ATPase, C-terminal domain"/>
    <property type="match status" value="1"/>
</dbReference>
<protein>
    <recommendedName>
        <fullName evidence="3">histidine kinase</fullName>
        <ecNumber evidence="3">2.7.13.3</ecNumber>
    </recommendedName>
</protein>
<keyword evidence="11 12" id="KW-0472">Membrane</keyword>
<keyword evidence="6" id="KW-0808">Transferase</keyword>
<evidence type="ECO:0000256" key="2">
    <source>
        <dbReference type="ARBA" id="ARBA00004236"/>
    </source>
</evidence>
<evidence type="ECO:0000256" key="5">
    <source>
        <dbReference type="ARBA" id="ARBA00022553"/>
    </source>
</evidence>
<dbReference type="EMBL" id="SGXA01000002">
    <property type="protein sequence ID" value="RZS71915.1"/>
    <property type="molecule type" value="Genomic_DNA"/>
</dbReference>
<dbReference type="AlphaFoldDB" id="A0A4Q7MSY0"/>
<evidence type="ECO:0000256" key="7">
    <source>
        <dbReference type="ARBA" id="ARBA00022741"/>
    </source>
</evidence>
<feature type="transmembrane region" description="Helical" evidence="12">
    <location>
        <begin position="331"/>
        <end position="349"/>
    </location>
</feature>
<dbReference type="InterPro" id="IPR004358">
    <property type="entry name" value="Sig_transdc_His_kin-like_C"/>
</dbReference>
<dbReference type="Gene3D" id="1.10.287.130">
    <property type="match status" value="1"/>
</dbReference>
<keyword evidence="9" id="KW-0067">ATP-binding</keyword>
<keyword evidence="5" id="KW-0597">Phosphoprotein</keyword>
<keyword evidence="10" id="KW-0902">Two-component regulatory system</keyword>